<dbReference type="InterPro" id="IPR050121">
    <property type="entry name" value="Cytochrome_P450_monoxygenase"/>
</dbReference>
<dbReference type="GO" id="GO:0005506">
    <property type="term" value="F:iron ion binding"/>
    <property type="evidence" value="ECO:0007669"/>
    <property type="project" value="InterPro"/>
</dbReference>
<evidence type="ECO:0000256" key="3">
    <source>
        <dbReference type="SAM" id="MobiDB-lite"/>
    </source>
</evidence>
<comment type="caution">
    <text evidence="4">The sequence shown here is derived from an EMBL/GenBank/DDBJ whole genome shotgun (WGS) entry which is preliminary data.</text>
</comment>
<dbReference type="Proteomes" id="UP000193560">
    <property type="component" value="Unassembled WGS sequence"/>
</dbReference>
<dbReference type="PRINTS" id="PR00385">
    <property type="entry name" value="P450"/>
</dbReference>
<dbReference type="Pfam" id="PF00067">
    <property type="entry name" value="p450"/>
    <property type="match status" value="1"/>
</dbReference>
<comment type="similarity">
    <text evidence="1">Belongs to the cytochrome P450 family.</text>
</comment>
<organism evidence="4 5">
    <name type="scientific">Absidia repens</name>
    <dbReference type="NCBI Taxonomy" id="90262"/>
    <lineage>
        <taxon>Eukaryota</taxon>
        <taxon>Fungi</taxon>
        <taxon>Fungi incertae sedis</taxon>
        <taxon>Mucoromycota</taxon>
        <taxon>Mucoromycotina</taxon>
        <taxon>Mucoromycetes</taxon>
        <taxon>Mucorales</taxon>
        <taxon>Cunninghamellaceae</taxon>
        <taxon>Absidia</taxon>
    </lineage>
</organism>
<proteinExistence type="inferred from homology"/>
<keyword evidence="2" id="KW-0479">Metal-binding</keyword>
<evidence type="ECO:0000313" key="5">
    <source>
        <dbReference type="Proteomes" id="UP000193560"/>
    </source>
</evidence>
<dbReference type="Gene3D" id="1.10.630.10">
    <property type="entry name" value="Cytochrome P450"/>
    <property type="match status" value="1"/>
</dbReference>
<dbReference type="PANTHER" id="PTHR24305">
    <property type="entry name" value="CYTOCHROME P450"/>
    <property type="match status" value="1"/>
</dbReference>
<comment type="cofactor">
    <cofactor evidence="2">
        <name>heme</name>
        <dbReference type="ChEBI" id="CHEBI:30413"/>
    </cofactor>
</comment>
<dbReference type="OrthoDB" id="1470350at2759"/>
<sequence>MTMDKINLFIENLNKRFPQRFSSKTGLLAIISLVVLYRQTIGKLIHPPRQLRHIPHVNYIKFFIMSMVQKKPLGVISKALTMPLLDTSAVYLKPERLGWTVHVATPEAAKQFFLKTDIYAKADAFTTQKDTLFYKLIGQKNILFEHDKNEWKKHRKLVNPAFHKSKPVKLFGVLGHKVFKIVDEANGKPIDVTSLMERYTLDVIGQAGFGFDFDAIIHKDNDWVTVYNDILNAVSDPVFFFLPFLDSHFRWLLRDRQKKYKLVDTFHGMLTGVIEKKRQILQEKYSKKMQHNNGASHDDEDDGEKDLLTLMLESEFSEGGSVLTTEEVKNNLTVFFLVASLTKKKKKIAGHDTTANALSFAIHALARHPDIQQKAREEAIQVLGDEPHDVLPTYEDIRQLDYINQVIKETMRFHGPVTTGMPRQTTEDTNLVGVHLPKGTPIVVDIYDLHHNPHVWDDPETYDPSRFAPGGEADQKASATGSKDGSAMAWSPFFNGQRMCIGMQFSLEEQRVMLSSLLRKYEWRLPEDSIHKNEAVTTNIGVLTAKNLDIILRDDTKKLSRKRYDGCIR</sequence>
<evidence type="ECO:0000313" key="4">
    <source>
        <dbReference type="EMBL" id="ORZ04757.1"/>
    </source>
</evidence>
<protein>
    <submittedName>
        <fullName evidence="4">Cytochrome P450</fullName>
    </submittedName>
</protein>
<dbReference type="GO" id="GO:0004497">
    <property type="term" value="F:monooxygenase activity"/>
    <property type="evidence" value="ECO:0007669"/>
    <property type="project" value="InterPro"/>
</dbReference>
<keyword evidence="2" id="KW-0408">Iron</keyword>
<dbReference type="PRINTS" id="PR00463">
    <property type="entry name" value="EP450I"/>
</dbReference>
<dbReference type="GO" id="GO:0020037">
    <property type="term" value="F:heme binding"/>
    <property type="evidence" value="ECO:0007669"/>
    <property type="project" value="InterPro"/>
</dbReference>
<accession>A0A1X2HXK9</accession>
<dbReference type="SUPFAM" id="SSF48264">
    <property type="entry name" value="Cytochrome P450"/>
    <property type="match status" value="1"/>
</dbReference>
<dbReference type="InterPro" id="IPR001128">
    <property type="entry name" value="Cyt_P450"/>
</dbReference>
<dbReference type="AlphaFoldDB" id="A0A1X2HXK9"/>
<reference evidence="4 5" key="1">
    <citation type="submission" date="2016-07" db="EMBL/GenBank/DDBJ databases">
        <title>Pervasive Adenine N6-methylation of Active Genes in Fungi.</title>
        <authorList>
            <consortium name="DOE Joint Genome Institute"/>
            <person name="Mondo S.J."/>
            <person name="Dannebaum R.O."/>
            <person name="Kuo R.C."/>
            <person name="Labutti K."/>
            <person name="Haridas S."/>
            <person name="Kuo A."/>
            <person name="Salamov A."/>
            <person name="Ahrendt S.R."/>
            <person name="Lipzen A."/>
            <person name="Sullivan W."/>
            <person name="Andreopoulos W.B."/>
            <person name="Clum A."/>
            <person name="Lindquist E."/>
            <person name="Daum C."/>
            <person name="Ramamoorthy G.K."/>
            <person name="Gryganskyi A."/>
            <person name="Culley D."/>
            <person name="Magnuson J.K."/>
            <person name="James T.Y."/>
            <person name="O'Malley M.A."/>
            <person name="Stajich J.E."/>
            <person name="Spatafora J.W."/>
            <person name="Visel A."/>
            <person name="Grigoriev I.V."/>
        </authorList>
    </citation>
    <scope>NUCLEOTIDE SEQUENCE [LARGE SCALE GENOMIC DNA]</scope>
    <source>
        <strain evidence="4 5">NRRL 1336</strain>
    </source>
</reference>
<name>A0A1X2HXK9_9FUNG</name>
<feature type="binding site" description="axial binding residue" evidence="2">
    <location>
        <position position="500"/>
    </location>
    <ligand>
        <name>heme</name>
        <dbReference type="ChEBI" id="CHEBI:30413"/>
    </ligand>
    <ligandPart>
        <name>Fe</name>
        <dbReference type="ChEBI" id="CHEBI:18248"/>
    </ligandPart>
</feature>
<keyword evidence="5" id="KW-1185">Reference proteome</keyword>
<evidence type="ECO:0000256" key="2">
    <source>
        <dbReference type="PIRSR" id="PIRSR602401-1"/>
    </source>
</evidence>
<dbReference type="InterPro" id="IPR002401">
    <property type="entry name" value="Cyt_P450_E_grp-I"/>
</dbReference>
<keyword evidence="2" id="KW-0349">Heme</keyword>
<feature type="region of interest" description="Disordered" evidence="3">
    <location>
        <begin position="459"/>
        <end position="485"/>
    </location>
</feature>
<dbReference type="EMBL" id="MCGE01000048">
    <property type="protein sequence ID" value="ORZ04757.1"/>
    <property type="molecule type" value="Genomic_DNA"/>
</dbReference>
<dbReference type="STRING" id="90262.A0A1X2HXK9"/>
<evidence type="ECO:0000256" key="1">
    <source>
        <dbReference type="ARBA" id="ARBA00010617"/>
    </source>
</evidence>
<dbReference type="GO" id="GO:0016705">
    <property type="term" value="F:oxidoreductase activity, acting on paired donors, with incorporation or reduction of molecular oxygen"/>
    <property type="evidence" value="ECO:0007669"/>
    <property type="project" value="InterPro"/>
</dbReference>
<dbReference type="PANTHER" id="PTHR24305:SF166">
    <property type="entry name" value="CYTOCHROME P450 12A4, MITOCHONDRIAL-RELATED"/>
    <property type="match status" value="1"/>
</dbReference>
<dbReference type="InterPro" id="IPR036396">
    <property type="entry name" value="Cyt_P450_sf"/>
</dbReference>
<gene>
    <name evidence="4" type="ORF">BCR42DRAFT_428936</name>
</gene>